<reference evidence="3" key="1">
    <citation type="submission" date="2017-01" db="EMBL/GenBank/DDBJ databases">
        <title>Comparative genomics of anhydrobiosis in the tardigrade Hypsibius dujardini.</title>
        <authorList>
            <person name="Yoshida Y."/>
            <person name="Koutsovoulos G."/>
            <person name="Laetsch D."/>
            <person name="Stevens L."/>
            <person name="Kumar S."/>
            <person name="Horikawa D."/>
            <person name="Ishino K."/>
            <person name="Komine S."/>
            <person name="Tomita M."/>
            <person name="Blaxter M."/>
            <person name="Arakawa K."/>
        </authorList>
    </citation>
    <scope>NUCLEOTIDE SEQUENCE [LARGE SCALE GENOMIC DNA]</scope>
    <source>
        <strain evidence="3">Z151</strain>
    </source>
</reference>
<dbReference type="Proteomes" id="UP000192578">
    <property type="component" value="Unassembled WGS sequence"/>
</dbReference>
<feature type="transmembrane region" description="Helical" evidence="1">
    <location>
        <begin position="191"/>
        <end position="207"/>
    </location>
</feature>
<dbReference type="AlphaFoldDB" id="A0A1W0X3W2"/>
<name>A0A1W0X3W2_HYPEX</name>
<keyword evidence="1" id="KW-0472">Membrane</keyword>
<evidence type="ECO:0000256" key="1">
    <source>
        <dbReference type="SAM" id="Phobius"/>
    </source>
</evidence>
<feature type="transmembrane region" description="Helical" evidence="1">
    <location>
        <begin position="99"/>
        <end position="120"/>
    </location>
</feature>
<keyword evidence="3" id="KW-1185">Reference proteome</keyword>
<sequence length="213" mass="23539">MVTILVVALTELVRLQIQDAKELLRHISAMGEEKLSGASKDSLLIFRKQCRTVTHFATELNKVLSPLIMVMMACDVAAMLGGVTWLFNPVLLTEPLRHLCWLAFVVLRGVLVAFLCIQSTETADNLLSKQREMSLAYDEHWATRDQPKRGGYTSITDDHNNYALGKGLLDSSLMGIPAVAVGLLGNMRKQTVFAVLSTCVGLVVFLYETNQKA</sequence>
<gene>
    <name evidence="2" type="ORF">BV898_04020</name>
</gene>
<dbReference type="EMBL" id="MTYJ01000019">
    <property type="protein sequence ID" value="OQV22173.1"/>
    <property type="molecule type" value="Genomic_DNA"/>
</dbReference>
<accession>A0A1W0X3W2</accession>
<evidence type="ECO:0000313" key="2">
    <source>
        <dbReference type="EMBL" id="OQV22173.1"/>
    </source>
</evidence>
<keyword evidence="1" id="KW-1133">Transmembrane helix</keyword>
<organism evidence="2 3">
    <name type="scientific">Hypsibius exemplaris</name>
    <name type="common">Freshwater tardigrade</name>
    <dbReference type="NCBI Taxonomy" id="2072580"/>
    <lineage>
        <taxon>Eukaryota</taxon>
        <taxon>Metazoa</taxon>
        <taxon>Ecdysozoa</taxon>
        <taxon>Tardigrada</taxon>
        <taxon>Eutardigrada</taxon>
        <taxon>Parachela</taxon>
        <taxon>Hypsibioidea</taxon>
        <taxon>Hypsibiidae</taxon>
        <taxon>Hypsibius</taxon>
    </lineage>
</organism>
<comment type="caution">
    <text evidence="2">The sequence shown here is derived from an EMBL/GenBank/DDBJ whole genome shotgun (WGS) entry which is preliminary data.</text>
</comment>
<proteinExistence type="predicted"/>
<feature type="transmembrane region" description="Helical" evidence="1">
    <location>
        <begin position="63"/>
        <end position="87"/>
    </location>
</feature>
<protein>
    <submittedName>
        <fullName evidence="2">Uncharacterized protein</fullName>
    </submittedName>
</protein>
<keyword evidence="1" id="KW-0812">Transmembrane</keyword>
<evidence type="ECO:0000313" key="3">
    <source>
        <dbReference type="Proteomes" id="UP000192578"/>
    </source>
</evidence>